<keyword evidence="2 6" id="KW-0238">DNA-binding</keyword>
<dbReference type="Gene3D" id="3.40.50.2300">
    <property type="match status" value="2"/>
</dbReference>
<dbReference type="Pfam" id="PF00532">
    <property type="entry name" value="Peripla_BP_1"/>
    <property type="match status" value="1"/>
</dbReference>
<evidence type="ECO:0000256" key="2">
    <source>
        <dbReference type="ARBA" id="ARBA00023125"/>
    </source>
</evidence>
<dbReference type="SUPFAM" id="SSF53822">
    <property type="entry name" value="Periplasmic binding protein-like I"/>
    <property type="match status" value="1"/>
</dbReference>
<dbReference type="SMART" id="SM00354">
    <property type="entry name" value="HTH_LACI"/>
    <property type="match status" value="1"/>
</dbReference>
<dbReference type="CDD" id="cd06273">
    <property type="entry name" value="PBP1_LacI-like"/>
    <property type="match status" value="1"/>
</dbReference>
<dbReference type="Proteomes" id="UP000306602">
    <property type="component" value="Unassembled WGS sequence"/>
</dbReference>
<dbReference type="PROSITE" id="PS50943">
    <property type="entry name" value="HTH_CROC1"/>
    <property type="match status" value="1"/>
</dbReference>
<dbReference type="PROSITE" id="PS50932">
    <property type="entry name" value="HTH_LACI_2"/>
    <property type="match status" value="1"/>
</dbReference>
<protein>
    <submittedName>
        <fullName evidence="6">LacI family DNA-binding transcriptional regulator</fullName>
    </submittedName>
</protein>
<gene>
    <name evidence="6" type="ORF">E4Z66_07475</name>
</gene>
<evidence type="ECO:0000256" key="1">
    <source>
        <dbReference type="ARBA" id="ARBA00023015"/>
    </source>
</evidence>
<dbReference type="SUPFAM" id="SSF47413">
    <property type="entry name" value="lambda repressor-like DNA-binding domains"/>
    <property type="match status" value="1"/>
</dbReference>
<dbReference type="GO" id="GO:0003700">
    <property type="term" value="F:DNA-binding transcription factor activity"/>
    <property type="evidence" value="ECO:0007669"/>
    <property type="project" value="TreeGrafter"/>
</dbReference>
<keyword evidence="7" id="KW-1185">Reference proteome</keyword>
<sequence length="338" mass="36101">MSNPPGRIRDVAKETGLSIATISRVMNGSKNVSPQTRQRVLEACERLDYLPNPAARALSTAKSRTVAAIIPTIEHSVFAKFISGIENTLSAQDYSLVMAISNGDPEEELAAARKLLGMGAEGFILSGAAHSPALLDLLERRRVPFALTSVWDAKSTHPTIGYDNSALAAEAVDYLSSLGHRRIVVIHGPLSNSDRTLARREGAQSRHSGGTKMTFIETDLSVTGGRKAISDVLAKDDRPTAVLCFSDVLALGVYFGLAEAGLRIPEDMSVMGFDNLDWAKETHPALTTINLPAAQIGRAVAAQFIDHLENGAPLRSTHLEAAIVQRASVKDIRGSDAG</sequence>
<dbReference type="RefSeq" id="WP_136462378.1">
    <property type="nucleotide sequence ID" value="NZ_SRKY01000002.1"/>
</dbReference>
<evidence type="ECO:0000313" key="7">
    <source>
        <dbReference type="Proteomes" id="UP000306602"/>
    </source>
</evidence>
<proteinExistence type="predicted"/>
<dbReference type="Gene3D" id="1.10.260.40">
    <property type="entry name" value="lambda repressor-like DNA-binding domains"/>
    <property type="match status" value="1"/>
</dbReference>
<evidence type="ECO:0000259" key="4">
    <source>
        <dbReference type="PROSITE" id="PS50932"/>
    </source>
</evidence>
<comment type="caution">
    <text evidence="6">The sequence shown here is derived from an EMBL/GenBank/DDBJ whole genome shotgun (WGS) entry which is preliminary data.</text>
</comment>
<dbReference type="EMBL" id="SRKY01000002">
    <property type="protein sequence ID" value="THH36779.1"/>
    <property type="molecule type" value="Genomic_DNA"/>
</dbReference>
<dbReference type="OrthoDB" id="60111at2"/>
<dbReference type="CDD" id="cd01392">
    <property type="entry name" value="HTH_LacI"/>
    <property type="match status" value="1"/>
</dbReference>
<dbReference type="InterPro" id="IPR001387">
    <property type="entry name" value="Cro/C1-type_HTH"/>
</dbReference>
<dbReference type="InterPro" id="IPR001761">
    <property type="entry name" value="Peripla_BP/Lac1_sug-bd_dom"/>
</dbReference>
<reference evidence="6 7" key="1">
    <citation type="submission" date="2019-04" db="EMBL/GenBank/DDBJ databases">
        <title>Shimia ponticola sp. nov., isolated from seawater.</title>
        <authorList>
            <person name="Kim Y.-O."/>
            <person name="Yoon J.-H."/>
        </authorList>
    </citation>
    <scope>NUCLEOTIDE SEQUENCE [LARGE SCALE GENOMIC DNA]</scope>
    <source>
        <strain evidence="6 7">MYP11</strain>
    </source>
</reference>
<name>A0A4S4NBR1_9RHOB</name>
<dbReference type="InterPro" id="IPR028082">
    <property type="entry name" value="Peripla_BP_I"/>
</dbReference>
<dbReference type="InterPro" id="IPR010982">
    <property type="entry name" value="Lambda_DNA-bd_dom_sf"/>
</dbReference>
<dbReference type="Pfam" id="PF00356">
    <property type="entry name" value="LacI"/>
    <property type="match status" value="1"/>
</dbReference>
<evidence type="ECO:0000256" key="3">
    <source>
        <dbReference type="ARBA" id="ARBA00023163"/>
    </source>
</evidence>
<evidence type="ECO:0000313" key="6">
    <source>
        <dbReference type="EMBL" id="THH36779.1"/>
    </source>
</evidence>
<dbReference type="GO" id="GO:0000976">
    <property type="term" value="F:transcription cis-regulatory region binding"/>
    <property type="evidence" value="ECO:0007669"/>
    <property type="project" value="TreeGrafter"/>
</dbReference>
<feature type="domain" description="HTH cro/C1-type" evidence="5">
    <location>
        <begin position="9"/>
        <end position="50"/>
    </location>
</feature>
<dbReference type="PANTHER" id="PTHR30146:SF138">
    <property type="entry name" value="TRANSCRIPTIONAL REGULATORY PROTEIN"/>
    <property type="match status" value="1"/>
</dbReference>
<accession>A0A4S4NBR1</accession>
<keyword evidence="3" id="KW-0804">Transcription</keyword>
<organism evidence="6 7">
    <name type="scientific">Aliishimia ponticola</name>
    <dbReference type="NCBI Taxonomy" id="2499833"/>
    <lineage>
        <taxon>Bacteria</taxon>
        <taxon>Pseudomonadati</taxon>
        <taxon>Pseudomonadota</taxon>
        <taxon>Alphaproteobacteria</taxon>
        <taxon>Rhodobacterales</taxon>
        <taxon>Paracoccaceae</taxon>
        <taxon>Aliishimia</taxon>
    </lineage>
</organism>
<dbReference type="InterPro" id="IPR000843">
    <property type="entry name" value="HTH_LacI"/>
</dbReference>
<dbReference type="AlphaFoldDB" id="A0A4S4NBR1"/>
<keyword evidence="1" id="KW-0805">Transcription regulation</keyword>
<dbReference type="PANTHER" id="PTHR30146">
    <property type="entry name" value="LACI-RELATED TRANSCRIPTIONAL REPRESSOR"/>
    <property type="match status" value="1"/>
</dbReference>
<feature type="domain" description="HTH lacI-type" evidence="4">
    <location>
        <begin position="7"/>
        <end position="60"/>
    </location>
</feature>
<evidence type="ECO:0000259" key="5">
    <source>
        <dbReference type="PROSITE" id="PS50943"/>
    </source>
</evidence>